<dbReference type="PROSITE" id="PS00211">
    <property type="entry name" value="ABC_TRANSPORTER_1"/>
    <property type="match status" value="1"/>
</dbReference>
<keyword evidence="1" id="KW-0813">Transport</keyword>
<dbReference type="SUPFAM" id="SSF52540">
    <property type="entry name" value="P-loop containing nucleoside triphosphate hydrolases"/>
    <property type="match status" value="1"/>
</dbReference>
<keyword evidence="4" id="KW-0547">Nucleotide-binding</keyword>
<dbReference type="InterPro" id="IPR017871">
    <property type="entry name" value="ABC_transporter-like_CS"/>
</dbReference>
<dbReference type="PROSITE" id="PS50893">
    <property type="entry name" value="ABC_TRANSPORTER_2"/>
    <property type="match status" value="1"/>
</dbReference>
<keyword evidence="5 10" id="KW-0067">ATP-binding</keyword>
<dbReference type="CDD" id="cd03259">
    <property type="entry name" value="ABC_Carb_Solutes_like"/>
    <property type="match status" value="1"/>
</dbReference>
<dbReference type="InterPro" id="IPR008995">
    <property type="entry name" value="Mo/tungstate-bd_C_term_dom"/>
</dbReference>
<dbReference type="InterPro" id="IPR003439">
    <property type="entry name" value="ABC_transporter-like_ATP-bd"/>
</dbReference>
<proteinExistence type="predicted"/>
<dbReference type="PANTHER" id="PTHR42781:SF4">
    <property type="entry name" value="SPERMIDINE_PUTRESCINE IMPORT ATP-BINDING PROTEIN POTA"/>
    <property type="match status" value="1"/>
</dbReference>
<dbReference type="InterPro" id="IPR015853">
    <property type="entry name" value="ABC_transpr_FbpC"/>
</dbReference>
<evidence type="ECO:0000256" key="1">
    <source>
        <dbReference type="ARBA" id="ARBA00022448"/>
    </source>
</evidence>
<keyword evidence="7" id="KW-0406">Ion transport</keyword>
<dbReference type="SUPFAM" id="SSF50331">
    <property type="entry name" value="MOP-like"/>
    <property type="match status" value="1"/>
</dbReference>
<dbReference type="InterPro" id="IPR050093">
    <property type="entry name" value="ABC_SmlMolc_Importer"/>
</dbReference>
<dbReference type="InterPro" id="IPR027417">
    <property type="entry name" value="P-loop_NTPase"/>
</dbReference>
<keyword evidence="6" id="KW-0408">Iron</keyword>
<dbReference type="SMART" id="SM00382">
    <property type="entry name" value="AAA"/>
    <property type="match status" value="1"/>
</dbReference>
<sequence>MTQTVHPPVLSVEGVSRHYGARAAVSEASLTLEAGRITCLLGPSGSGKSTLLRLIAGLEPVDAGTIRSGETLLSEPGRTTPPEQRGTGLVFQDYALFPHLTTLENVRFGLSDRPRREGKARSLEALERVGLGDRGNAWPHALSGGEQQRVALARSLVREPAAILLDEPFSGLDAHLKAGVREELTAALRAAGAAVLIVTHDAGEALMMADTLVLMDDGRVIQSGPPADCHDRPASVAAARLLGEVNVAPVVVRQGMASTPWGTTPAPGVADGPASLLLRPHHLTPGGDGPGAEVIARRYGGAWSEADLRLDGQVWRVRMTGEPPAVGAIVPLGADLSKATVVAG</sequence>
<evidence type="ECO:0000313" key="11">
    <source>
        <dbReference type="Proteomes" id="UP001501352"/>
    </source>
</evidence>
<keyword evidence="8" id="KW-0472">Membrane</keyword>
<evidence type="ECO:0000256" key="5">
    <source>
        <dbReference type="ARBA" id="ARBA00022840"/>
    </source>
</evidence>
<feature type="domain" description="ABC transporter" evidence="9">
    <location>
        <begin position="10"/>
        <end position="242"/>
    </location>
</feature>
<protein>
    <submittedName>
        <fullName evidence="10">ABC transporter ATP-binding protein</fullName>
    </submittedName>
</protein>
<dbReference type="RefSeq" id="WP_343793985.1">
    <property type="nucleotide sequence ID" value="NZ_BAAAGA010000005.1"/>
</dbReference>
<organism evidence="10 11">
    <name type="scientific">Brevundimonas kwangchunensis</name>
    <dbReference type="NCBI Taxonomy" id="322163"/>
    <lineage>
        <taxon>Bacteria</taxon>
        <taxon>Pseudomonadati</taxon>
        <taxon>Pseudomonadota</taxon>
        <taxon>Alphaproteobacteria</taxon>
        <taxon>Caulobacterales</taxon>
        <taxon>Caulobacteraceae</taxon>
        <taxon>Brevundimonas</taxon>
    </lineage>
</organism>
<keyword evidence="11" id="KW-1185">Reference proteome</keyword>
<dbReference type="Proteomes" id="UP001501352">
    <property type="component" value="Unassembled WGS sequence"/>
</dbReference>
<evidence type="ECO:0000256" key="7">
    <source>
        <dbReference type="ARBA" id="ARBA00023065"/>
    </source>
</evidence>
<dbReference type="Pfam" id="PF00005">
    <property type="entry name" value="ABC_tran"/>
    <property type="match status" value="1"/>
</dbReference>
<accession>A0ABN1H1U1</accession>
<reference evidence="11" key="1">
    <citation type="journal article" date="2019" name="Int. J. Syst. Evol. Microbiol.">
        <title>The Global Catalogue of Microorganisms (GCM) 10K type strain sequencing project: providing services to taxonomists for standard genome sequencing and annotation.</title>
        <authorList>
            <consortium name="The Broad Institute Genomics Platform"/>
            <consortium name="The Broad Institute Genome Sequencing Center for Infectious Disease"/>
            <person name="Wu L."/>
            <person name="Ma J."/>
        </authorList>
    </citation>
    <scope>NUCLEOTIDE SEQUENCE [LARGE SCALE GENOMIC DNA]</scope>
    <source>
        <strain evidence="11">JCM 12928</strain>
    </source>
</reference>
<keyword evidence="2" id="KW-1003">Cell membrane</keyword>
<dbReference type="Gene3D" id="3.40.50.300">
    <property type="entry name" value="P-loop containing nucleotide triphosphate hydrolases"/>
    <property type="match status" value="1"/>
</dbReference>
<dbReference type="GO" id="GO:0005524">
    <property type="term" value="F:ATP binding"/>
    <property type="evidence" value="ECO:0007669"/>
    <property type="project" value="UniProtKB-KW"/>
</dbReference>
<dbReference type="PANTHER" id="PTHR42781">
    <property type="entry name" value="SPERMIDINE/PUTRESCINE IMPORT ATP-BINDING PROTEIN POTA"/>
    <property type="match status" value="1"/>
</dbReference>
<gene>
    <name evidence="10" type="ORF">GCM10009422_23490</name>
</gene>
<evidence type="ECO:0000256" key="2">
    <source>
        <dbReference type="ARBA" id="ARBA00022475"/>
    </source>
</evidence>
<evidence type="ECO:0000313" key="10">
    <source>
        <dbReference type="EMBL" id="GAA0626056.1"/>
    </source>
</evidence>
<keyword evidence="3" id="KW-0410">Iron transport</keyword>
<evidence type="ECO:0000259" key="9">
    <source>
        <dbReference type="PROSITE" id="PS50893"/>
    </source>
</evidence>
<evidence type="ECO:0000256" key="3">
    <source>
        <dbReference type="ARBA" id="ARBA00022496"/>
    </source>
</evidence>
<evidence type="ECO:0000256" key="6">
    <source>
        <dbReference type="ARBA" id="ARBA00023004"/>
    </source>
</evidence>
<evidence type="ECO:0000256" key="8">
    <source>
        <dbReference type="ARBA" id="ARBA00023136"/>
    </source>
</evidence>
<dbReference type="InterPro" id="IPR003593">
    <property type="entry name" value="AAA+_ATPase"/>
</dbReference>
<evidence type="ECO:0000256" key="4">
    <source>
        <dbReference type="ARBA" id="ARBA00022741"/>
    </source>
</evidence>
<dbReference type="EMBL" id="BAAAGA010000005">
    <property type="protein sequence ID" value="GAA0626056.1"/>
    <property type="molecule type" value="Genomic_DNA"/>
</dbReference>
<comment type="caution">
    <text evidence="10">The sequence shown here is derived from an EMBL/GenBank/DDBJ whole genome shotgun (WGS) entry which is preliminary data.</text>
</comment>
<name>A0ABN1H1U1_9CAUL</name>